<comment type="caution">
    <text evidence="2">The sequence shown here is derived from an EMBL/GenBank/DDBJ whole genome shotgun (WGS) entry which is preliminary data.</text>
</comment>
<dbReference type="Pfam" id="PF14009">
    <property type="entry name" value="PADRE"/>
    <property type="match status" value="1"/>
</dbReference>
<accession>A0A1E5WEJ1</accession>
<dbReference type="Proteomes" id="UP000095767">
    <property type="component" value="Unassembled WGS sequence"/>
</dbReference>
<proteinExistence type="predicted"/>
<dbReference type="PANTHER" id="PTHR33413:SF35">
    <property type="entry name" value="OS09G0381600 PROTEIN"/>
    <property type="match status" value="1"/>
</dbReference>
<name>A0A1E5WEJ1_9POAL</name>
<dbReference type="OrthoDB" id="747498at2759"/>
<evidence type="ECO:0000256" key="1">
    <source>
        <dbReference type="SAM" id="MobiDB-lite"/>
    </source>
</evidence>
<sequence>MGNCQAAEAAAVVIQHPGGKVERLYWSTTAAEVMRNNPGHYVALVILRVAADKADKAAAPTAGDAAAAATAAGAGGGSGGGGGAKITRVKLLKPKDTLLLGQVYRLITAQEVTKALRARKNEKMQRCEAIRQQHEQLRRGDGADQGSSDQDGKQEKDRHRGRGRHWRPALQSISEAASQSSSSSSSVSEAAAAATS</sequence>
<gene>
    <name evidence="2" type="ORF">BAE44_0003185</name>
</gene>
<dbReference type="AlphaFoldDB" id="A0A1E5WEJ1"/>
<dbReference type="STRING" id="888268.A0A1E5WEJ1"/>
<dbReference type="InterPro" id="IPR025322">
    <property type="entry name" value="PADRE_dom"/>
</dbReference>
<evidence type="ECO:0000313" key="2">
    <source>
        <dbReference type="EMBL" id="OEL35794.1"/>
    </source>
</evidence>
<feature type="compositionally biased region" description="Low complexity" evidence="1">
    <location>
        <begin position="169"/>
        <end position="196"/>
    </location>
</feature>
<reference evidence="2 3" key="1">
    <citation type="submission" date="2016-09" db="EMBL/GenBank/DDBJ databases">
        <title>The draft genome of Dichanthelium oligosanthes: A C3 panicoid grass species.</title>
        <authorList>
            <person name="Studer A.J."/>
            <person name="Schnable J.C."/>
            <person name="Brutnell T.P."/>
        </authorList>
    </citation>
    <scope>NUCLEOTIDE SEQUENCE [LARGE SCALE GENOMIC DNA]</scope>
    <source>
        <strain evidence="3">cv. Kellogg 1175</strain>
        <tissue evidence="2">Leaf</tissue>
    </source>
</reference>
<evidence type="ECO:0000313" key="3">
    <source>
        <dbReference type="Proteomes" id="UP000095767"/>
    </source>
</evidence>
<protein>
    <submittedName>
        <fullName evidence="2">Uncharacterized protein</fullName>
    </submittedName>
</protein>
<dbReference type="EMBL" id="LWDX02010955">
    <property type="protein sequence ID" value="OEL35794.1"/>
    <property type="molecule type" value="Genomic_DNA"/>
</dbReference>
<feature type="region of interest" description="Disordered" evidence="1">
    <location>
        <begin position="133"/>
        <end position="196"/>
    </location>
</feature>
<organism evidence="2 3">
    <name type="scientific">Dichanthelium oligosanthes</name>
    <dbReference type="NCBI Taxonomy" id="888268"/>
    <lineage>
        <taxon>Eukaryota</taxon>
        <taxon>Viridiplantae</taxon>
        <taxon>Streptophyta</taxon>
        <taxon>Embryophyta</taxon>
        <taxon>Tracheophyta</taxon>
        <taxon>Spermatophyta</taxon>
        <taxon>Magnoliopsida</taxon>
        <taxon>Liliopsida</taxon>
        <taxon>Poales</taxon>
        <taxon>Poaceae</taxon>
        <taxon>PACMAD clade</taxon>
        <taxon>Panicoideae</taxon>
        <taxon>Panicodae</taxon>
        <taxon>Paniceae</taxon>
        <taxon>Dichantheliinae</taxon>
        <taxon>Dichanthelium</taxon>
    </lineage>
</organism>
<keyword evidence="3" id="KW-1185">Reference proteome</keyword>
<feature type="compositionally biased region" description="Basic and acidic residues" evidence="1">
    <location>
        <begin position="133"/>
        <end position="142"/>
    </location>
</feature>
<dbReference type="PANTHER" id="PTHR33413">
    <property type="entry name" value="EXPRESSED PROTEIN"/>
    <property type="match status" value="1"/>
</dbReference>